<accession>A0A383A156</accession>
<evidence type="ECO:0000313" key="1">
    <source>
        <dbReference type="EMBL" id="SVE01434.1"/>
    </source>
</evidence>
<organism evidence="1">
    <name type="scientific">marine metagenome</name>
    <dbReference type="NCBI Taxonomy" id="408172"/>
    <lineage>
        <taxon>unclassified sequences</taxon>
        <taxon>metagenomes</taxon>
        <taxon>ecological metagenomes</taxon>
    </lineage>
</organism>
<name>A0A383A156_9ZZZZ</name>
<sequence length="125" mass="14228">MIQNGGRISQIQAPSEILAYPLYFTPPRYAACPSKRTPRWSQRYTQIEPELISEITTDPGVHPTLSVEKPLRISNWKDPLVPNIGVDIETTVAVTPQRNHPGRIKVVPRLGHGKHERCLFQRIKQ</sequence>
<dbReference type="EMBL" id="UINC01188289">
    <property type="protein sequence ID" value="SVE01434.1"/>
    <property type="molecule type" value="Genomic_DNA"/>
</dbReference>
<reference evidence="1" key="1">
    <citation type="submission" date="2018-05" db="EMBL/GenBank/DDBJ databases">
        <authorList>
            <person name="Lanie J.A."/>
            <person name="Ng W.-L."/>
            <person name="Kazmierczak K.M."/>
            <person name="Andrzejewski T.M."/>
            <person name="Davidsen T.M."/>
            <person name="Wayne K.J."/>
            <person name="Tettelin H."/>
            <person name="Glass J.I."/>
            <person name="Rusch D."/>
            <person name="Podicherti R."/>
            <person name="Tsui H.-C.T."/>
            <person name="Winkler M.E."/>
        </authorList>
    </citation>
    <scope>NUCLEOTIDE SEQUENCE</scope>
</reference>
<dbReference type="AlphaFoldDB" id="A0A383A156"/>
<protein>
    <submittedName>
        <fullName evidence="1">Uncharacterized protein</fullName>
    </submittedName>
</protein>
<proteinExistence type="predicted"/>
<gene>
    <name evidence="1" type="ORF">METZ01_LOCUS454288</name>
</gene>
<feature type="non-terminal residue" evidence="1">
    <location>
        <position position="125"/>
    </location>
</feature>